<protein>
    <recommendedName>
        <fullName evidence="6">LIM zinc-binding domain-containing protein</fullName>
    </recommendedName>
</protein>
<dbReference type="AlphaFoldDB" id="A0A4P9X8I1"/>
<evidence type="ECO:0000256" key="3">
    <source>
        <dbReference type="ARBA" id="ARBA00023038"/>
    </source>
</evidence>
<sequence>MASVAESARAFSAAPAAKDACHACGKTVYPMEKCVVDEKVMHPSCLRCHHCNRTITPATYAALDGQFYCKPHFKQLFQLKGKYTFASDQSAQASSSYCPTFGKTAASSPAAPLAAKTARSDSSGDLKAAAGAVTGSRGSGLHQPERPSSVTPAPAAAATGPSLQERRALLQSAASPASSIASSATTTAAAAASSSPSPSVSEAESRLREENARLTAQLSAARERIAQLETQLAAASHADADADASSD</sequence>
<keyword evidence="3 4" id="KW-0440">LIM domain</keyword>
<evidence type="ECO:0000313" key="7">
    <source>
        <dbReference type="EMBL" id="RKP01565.1"/>
    </source>
</evidence>
<keyword evidence="8" id="KW-1185">Reference proteome</keyword>
<dbReference type="OrthoDB" id="8062037at2759"/>
<evidence type="ECO:0000256" key="1">
    <source>
        <dbReference type="ARBA" id="ARBA00022723"/>
    </source>
</evidence>
<dbReference type="GO" id="GO:0046872">
    <property type="term" value="F:metal ion binding"/>
    <property type="evidence" value="ECO:0007669"/>
    <property type="project" value="UniProtKB-KW"/>
</dbReference>
<evidence type="ECO:0000259" key="6">
    <source>
        <dbReference type="PROSITE" id="PS50023"/>
    </source>
</evidence>
<dbReference type="STRING" id="1555241.A0A4P9X8I1"/>
<feature type="region of interest" description="Disordered" evidence="5">
    <location>
        <begin position="115"/>
        <end position="162"/>
    </location>
</feature>
<reference evidence="8" key="1">
    <citation type="journal article" date="2018" name="Nat. Microbiol.">
        <title>Leveraging single-cell genomics to expand the fungal tree of life.</title>
        <authorList>
            <person name="Ahrendt S.R."/>
            <person name="Quandt C.A."/>
            <person name="Ciobanu D."/>
            <person name="Clum A."/>
            <person name="Salamov A."/>
            <person name="Andreopoulos B."/>
            <person name="Cheng J.F."/>
            <person name="Woyke T."/>
            <person name="Pelin A."/>
            <person name="Henrissat B."/>
            <person name="Reynolds N.K."/>
            <person name="Benny G.L."/>
            <person name="Smith M.E."/>
            <person name="James T.Y."/>
            <person name="Grigoriev I.V."/>
        </authorList>
    </citation>
    <scope>NUCLEOTIDE SEQUENCE [LARGE SCALE GENOMIC DNA]</scope>
    <source>
        <strain evidence="8">ATCC 52028</strain>
    </source>
</reference>
<dbReference type="EMBL" id="ML014168">
    <property type="protein sequence ID" value="RKP01565.1"/>
    <property type="molecule type" value="Genomic_DNA"/>
</dbReference>
<keyword evidence="1 4" id="KW-0479">Metal-binding</keyword>
<evidence type="ECO:0000256" key="2">
    <source>
        <dbReference type="ARBA" id="ARBA00022833"/>
    </source>
</evidence>
<feature type="compositionally biased region" description="Low complexity" evidence="5">
    <location>
        <begin position="188"/>
        <end position="202"/>
    </location>
</feature>
<evidence type="ECO:0000256" key="5">
    <source>
        <dbReference type="SAM" id="MobiDB-lite"/>
    </source>
</evidence>
<dbReference type="Pfam" id="PF00412">
    <property type="entry name" value="LIM"/>
    <property type="match status" value="1"/>
</dbReference>
<accession>A0A4P9X8I1</accession>
<organism evidence="7 8">
    <name type="scientific">Caulochytrium protostelioides</name>
    <dbReference type="NCBI Taxonomy" id="1555241"/>
    <lineage>
        <taxon>Eukaryota</taxon>
        <taxon>Fungi</taxon>
        <taxon>Fungi incertae sedis</taxon>
        <taxon>Chytridiomycota</taxon>
        <taxon>Chytridiomycota incertae sedis</taxon>
        <taxon>Chytridiomycetes</taxon>
        <taxon>Caulochytriales</taxon>
        <taxon>Caulochytriaceae</taxon>
        <taxon>Caulochytrium</taxon>
    </lineage>
</organism>
<feature type="region of interest" description="Disordered" evidence="5">
    <location>
        <begin position="188"/>
        <end position="211"/>
    </location>
</feature>
<evidence type="ECO:0000313" key="8">
    <source>
        <dbReference type="Proteomes" id="UP000274922"/>
    </source>
</evidence>
<evidence type="ECO:0000256" key="4">
    <source>
        <dbReference type="PROSITE-ProRule" id="PRU00125"/>
    </source>
</evidence>
<proteinExistence type="predicted"/>
<dbReference type="PANTHER" id="PTHR24206">
    <property type="entry name" value="OS06G0237300 PROTEIN"/>
    <property type="match status" value="1"/>
</dbReference>
<dbReference type="FunFam" id="2.10.110.10:FF:000002">
    <property type="entry name" value="LIM domain and actin-binding 1"/>
    <property type="match status" value="1"/>
</dbReference>
<dbReference type="CDD" id="cd09358">
    <property type="entry name" value="LIM_Mical_like"/>
    <property type="match status" value="1"/>
</dbReference>
<dbReference type="Proteomes" id="UP000274922">
    <property type="component" value="Unassembled WGS sequence"/>
</dbReference>
<dbReference type="PROSITE" id="PS50023">
    <property type="entry name" value="LIM_DOMAIN_2"/>
    <property type="match status" value="1"/>
</dbReference>
<keyword evidence="2 4" id="KW-0862">Zinc</keyword>
<dbReference type="InterPro" id="IPR001781">
    <property type="entry name" value="Znf_LIM"/>
</dbReference>
<gene>
    <name evidence="7" type="ORF">CXG81DRAFT_18671</name>
</gene>
<dbReference type="SUPFAM" id="SSF57716">
    <property type="entry name" value="Glucocorticoid receptor-like (DNA-binding domain)"/>
    <property type="match status" value="2"/>
</dbReference>
<feature type="domain" description="LIM zinc-binding" evidence="6">
    <location>
        <begin position="19"/>
        <end position="79"/>
    </location>
</feature>
<name>A0A4P9X8I1_9FUNG</name>
<dbReference type="SMART" id="SM00132">
    <property type="entry name" value="LIM"/>
    <property type="match status" value="1"/>
</dbReference>
<dbReference type="Gene3D" id="2.10.110.10">
    <property type="entry name" value="Cysteine Rich Protein"/>
    <property type="match status" value="1"/>
</dbReference>